<protein>
    <submittedName>
        <fullName evidence="4">M20/M25/M40 family metallo-hydrolase</fullName>
    </submittedName>
</protein>
<dbReference type="PANTHER" id="PTHR43808">
    <property type="entry name" value="ACETYLORNITHINE DEACETYLASE"/>
    <property type="match status" value="1"/>
</dbReference>
<dbReference type="Pfam" id="PF07687">
    <property type="entry name" value="M20_dimer"/>
    <property type="match status" value="1"/>
</dbReference>
<proteinExistence type="predicted"/>
<dbReference type="Gene3D" id="3.40.630.10">
    <property type="entry name" value="Zn peptidases"/>
    <property type="match status" value="1"/>
</dbReference>
<dbReference type="PANTHER" id="PTHR43808:SF17">
    <property type="entry name" value="PEPTIDASE M20"/>
    <property type="match status" value="1"/>
</dbReference>
<accession>A0A932A727</accession>
<evidence type="ECO:0000256" key="2">
    <source>
        <dbReference type="ARBA" id="ARBA00022801"/>
    </source>
</evidence>
<dbReference type="Pfam" id="PF01546">
    <property type="entry name" value="Peptidase_M20"/>
    <property type="match status" value="1"/>
</dbReference>
<dbReference type="InterPro" id="IPR011650">
    <property type="entry name" value="Peptidase_M20_dimer"/>
</dbReference>
<keyword evidence="2" id="KW-0378">Hydrolase</keyword>
<dbReference type="Proteomes" id="UP000779809">
    <property type="component" value="Unassembled WGS sequence"/>
</dbReference>
<name>A0A932A727_9BACT</name>
<dbReference type="EMBL" id="JACPNR010000004">
    <property type="protein sequence ID" value="MBI2677762.1"/>
    <property type="molecule type" value="Genomic_DNA"/>
</dbReference>
<organism evidence="4 5">
    <name type="scientific">Candidatus Korobacter versatilis</name>
    <dbReference type="NCBI Taxonomy" id="658062"/>
    <lineage>
        <taxon>Bacteria</taxon>
        <taxon>Pseudomonadati</taxon>
        <taxon>Acidobacteriota</taxon>
        <taxon>Terriglobia</taxon>
        <taxon>Terriglobales</taxon>
        <taxon>Candidatus Korobacteraceae</taxon>
        <taxon>Candidatus Korobacter</taxon>
    </lineage>
</organism>
<dbReference type="AlphaFoldDB" id="A0A932A727"/>
<feature type="domain" description="Peptidase M20 dimerisation" evidence="3">
    <location>
        <begin position="211"/>
        <end position="305"/>
    </location>
</feature>
<dbReference type="InterPro" id="IPR036264">
    <property type="entry name" value="Bact_exopeptidase_dim_dom"/>
</dbReference>
<gene>
    <name evidence="4" type="ORF">HYX28_03170</name>
</gene>
<dbReference type="SUPFAM" id="SSF53187">
    <property type="entry name" value="Zn-dependent exopeptidases"/>
    <property type="match status" value="1"/>
</dbReference>
<sequence>MSAPRIDASTQSLTPQQEVARVAGARQFHAVMDWLRAHTREIADRQMELTAIPAPPFGEAKRAAWLAERFRELGLRDVETDEVGNVFGVRRAAGAGKAAKYLAMTAHIDTVFAAGTEIDVRREGVKLLGPGISDNGAGVSALLAMAQALEAAKIALGMPVVFIGNVGEEGEGDLRGMRQIFRHDGPWREKIEYTLVVDGAATDTVIAQGLGSRRFEVTVRGAGGHSWSDFGVPNPIVALARAVARFSVVQVPTEPKTTFNIGAVSGGTSVNSIPESATMRVDLRSASGEQIDKLEAALRRAVHEAVTETKAAQAGQAALSYDIKGIGSRPAAELKDDARMLQVIRAVDAQLGNTARMQRASTDANIPLSLGMEAIAIGAGGAGGGAHTLHEWYDPTNRDLGFKRIVMTVMTLAGVE</sequence>
<reference evidence="4" key="1">
    <citation type="submission" date="2020-07" db="EMBL/GenBank/DDBJ databases">
        <title>Huge and variable diversity of episymbiotic CPR bacteria and DPANN archaea in groundwater ecosystems.</title>
        <authorList>
            <person name="He C.Y."/>
            <person name="Keren R."/>
            <person name="Whittaker M."/>
            <person name="Farag I.F."/>
            <person name="Doudna J."/>
            <person name="Cate J.H.D."/>
            <person name="Banfield J.F."/>
        </authorList>
    </citation>
    <scope>NUCLEOTIDE SEQUENCE</scope>
    <source>
        <strain evidence="4">NC_groundwater_580_Pr5_B-0.1um_64_19</strain>
    </source>
</reference>
<evidence type="ECO:0000259" key="3">
    <source>
        <dbReference type="Pfam" id="PF07687"/>
    </source>
</evidence>
<dbReference type="GO" id="GO:0046872">
    <property type="term" value="F:metal ion binding"/>
    <property type="evidence" value="ECO:0007669"/>
    <property type="project" value="UniProtKB-KW"/>
</dbReference>
<dbReference type="InterPro" id="IPR050072">
    <property type="entry name" value="Peptidase_M20A"/>
</dbReference>
<evidence type="ECO:0000313" key="5">
    <source>
        <dbReference type="Proteomes" id="UP000779809"/>
    </source>
</evidence>
<evidence type="ECO:0000313" key="4">
    <source>
        <dbReference type="EMBL" id="MBI2677762.1"/>
    </source>
</evidence>
<dbReference type="GO" id="GO:0016787">
    <property type="term" value="F:hydrolase activity"/>
    <property type="evidence" value="ECO:0007669"/>
    <property type="project" value="UniProtKB-KW"/>
</dbReference>
<evidence type="ECO:0000256" key="1">
    <source>
        <dbReference type="ARBA" id="ARBA00022723"/>
    </source>
</evidence>
<keyword evidence="1" id="KW-0479">Metal-binding</keyword>
<dbReference type="InterPro" id="IPR002933">
    <property type="entry name" value="Peptidase_M20"/>
</dbReference>
<dbReference type="Gene3D" id="3.30.70.360">
    <property type="match status" value="1"/>
</dbReference>
<dbReference type="SUPFAM" id="SSF55031">
    <property type="entry name" value="Bacterial exopeptidase dimerisation domain"/>
    <property type="match status" value="1"/>
</dbReference>
<comment type="caution">
    <text evidence="4">The sequence shown here is derived from an EMBL/GenBank/DDBJ whole genome shotgun (WGS) entry which is preliminary data.</text>
</comment>